<reference evidence="8" key="2">
    <citation type="journal article" date="2021" name="PeerJ">
        <title>Extensive microbial diversity within the chicken gut microbiome revealed by metagenomics and culture.</title>
        <authorList>
            <person name="Gilroy R."/>
            <person name="Ravi A."/>
            <person name="Getino M."/>
            <person name="Pursley I."/>
            <person name="Horton D.L."/>
            <person name="Alikhan N.F."/>
            <person name="Baker D."/>
            <person name="Gharbi K."/>
            <person name="Hall N."/>
            <person name="Watson M."/>
            <person name="Adriaenssens E.M."/>
            <person name="Foster-Nyarko E."/>
            <person name="Jarju S."/>
            <person name="Secka A."/>
            <person name="Antonio M."/>
            <person name="Oren A."/>
            <person name="Chaudhuri R.R."/>
            <person name="La Ragione R."/>
            <person name="Hildebrand F."/>
            <person name="Pallen M.J."/>
        </authorList>
    </citation>
    <scope>NUCLEOTIDE SEQUENCE</scope>
    <source>
        <strain evidence="8">ChiSjej4B22-8349</strain>
    </source>
</reference>
<feature type="compositionally biased region" description="Basic and acidic residues" evidence="6">
    <location>
        <begin position="663"/>
        <end position="672"/>
    </location>
</feature>
<keyword evidence="3" id="KW-0648">Protein biosynthesis</keyword>
<dbReference type="InterPro" id="IPR020568">
    <property type="entry name" value="Ribosomal_Su5_D2-typ_SF"/>
</dbReference>
<evidence type="ECO:0000256" key="1">
    <source>
        <dbReference type="ARBA" id="ARBA00003987"/>
    </source>
</evidence>
<evidence type="ECO:0000313" key="9">
    <source>
        <dbReference type="Proteomes" id="UP000824130"/>
    </source>
</evidence>
<dbReference type="SMART" id="SM00838">
    <property type="entry name" value="EFG_C"/>
    <property type="match status" value="1"/>
</dbReference>
<evidence type="ECO:0000256" key="6">
    <source>
        <dbReference type="SAM" id="MobiDB-lite"/>
    </source>
</evidence>
<feature type="domain" description="Tr-type G" evidence="7">
    <location>
        <begin position="20"/>
        <end position="247"/>
    </location>
</feature>
<dbReference type="InterPro" id="IPR031157">
    <property type="entry name" value="G_TR_CS"/>
</dbReference>
<dbReference type="InterPro" id="IPR035650">
    <property type="entry name" value="Tet_C"/>
</dbReference>
<evidence type="ECO:0000256" key="4">
    <source>
        <dbReference type="ARBA" id="ARBA00023134"/>
    </source>
</evidence>
<dbReference type="InterPro" id="IPR010298">
    <property type="entry name" value="YacP-like"/>
</dbReference>
<dbReference type="NCBIfam" id="TIGR00231">
    <property type="entry name" value="small_GTP"/>
    <property type="match status" value="1"/>
</dbReference>
<dbReference type="AlphaFoldDB" id="A0A9D1STQ5"/>
<dbReference type="PANTHER" id="PTHR43261:SF1">
    <property type="entry name" value="RIBOSOME-RELEASING FACTOR 2, MITOCHONDRIAL"/>
    <property type="match status" value="1"/>
</dbReference>
<dbReference type="Pfam" id="PF00679">
    <property type="entry name" value="EFG_C"/>
    <property type="match status" value="1"/>
</dbReference>
<evidence type="ECO:0000313" key="8">
    <source>
        <dbReference type="EMBL" id="HIU95453.1"/>
    </source>
</evidence>
<dbReference type="InterPro" id="IPR005225">
    <property type="entry name" value="Small_GTP-bd"/>
</dbReference>
<dbReference type="InterPro" id="IPR005517">
    <property type="entry name" value="Transl_elong_EFG/EF2_IV"/>
</dbReference>
<gene>
    <name evidence="8" type="ORF">IAD25_01895</name>
</gene>
<feature type="region of interest" description="Disordered" evidence="6">
    <location>
        <begin position="654"/>
        <end position="709"/>
    </location>
</feature>
<dbReference type="PROSITE" id="PS00301">
    <property type="entry name" value="G_TR_1"/>
    <property type="match status" value="1"/>
</dbReference>
<dbReference type="GO" id="GO:0005525">
    <property type="term" value="F:GTP binding"/>
    <property type="evidence" value="ECO:0007669"/>
    <property type="project" value="UniProtKB-KW"/>
</dbReference>
<proteinExistence type="predicted"/>
<dbReference type="Gene3D" id="2.40.30.10">
    <property type="entry name" value="Translation factors"/>
    <property type="match status" value="1"/>
</dbReference>
<evidence type="ECO:0000256" key="5">
    <source>
        <dbReference type="ARBA" id="ARBA00023251"/>
    </source>
</evidence>
<dbReference type="InterPro" id="IPR000640">
    <property type="entry name" value="EFG_V-like"/>
</dbReference>
<dbReference type="PRINTS" id="PR00315">
    <property type="entry name" value="ELONGATNFCT"/>
</dbReference>
<comment type="caution">
    <text evidence="8">The sequence shown here is derived from an EMBL/GenBank/DDBJ whole genome shotgun (WGS) entry which is preliminary data.</text>
</comment>
<evidence type="ECO:0000259" key="7">
    <source>
        <dbReference type="PROSITE" id="PS51722"/>
    </source>
</evidence>
<dbReference type="SUPFAM" id="SSF54211">
    <property type="entry name" value="Ribosomal protein S5 domain 2-like"/>
    <property type="match status" value="1"/>
</dbReference>
<keyword evidence="2" id="KW-0547">Nucleotide-binding</keyword>
<dbReference type="Gene3D" id="3.30.230.10">
    <property type="match status" value="1"/>
</dbReference>
<dbReference type="InterPro" id="IPR014721">
    <property type="entry name" value="Ribsml_uS5_D2-typ_fold_subgr"/>
</dbReference>
<sequence>MGKGPENNENNGKRKAARPPKHICIGLVAHVDAGKTTLSEALLYRTGTIRKWGRVDHGDAFLDTDRQEKERGITIFSKEAELKYGITVFTLLDTPGHVDFSAEMERTLQVLDYAVLVINGREGVQGHTATLWKLAEKYGIPLFIFINKTDLEGVKRDDVMDELRERLDQRCITFDVDHDGEWLEQAAMCDEALLEELLDTGTIEDDSLRGAIAERKIFPCYFGSALKLEGIDGLLEGLSGYSTEKQYGSDFGVRIYKISRDEKGARLTHMKITGGTLRVKDEIGREKVEQIRIYSGGKFRSVDEAKSGDVCAVTGLKTTYAGQGLGAERDAGEPVLESVLTYKVELPGGVDAHRALEMLKLLEEEDPQLKVVWNGQLQEIHMQLMGQVQIEILRNIIADRFGFDVEFGQGAIAYKETIAAPVFGAGHFEPLRHYAEVHLLLEPAPRGSGLTLDTRCSEDVLDRNWQRLILTHLAEREHPGALTGSPITDMKITLLAGRSHLKHTEGGDFRQATYRALRQGLRKAESILLEPWYEFRLEVPQGSAGRAMGDIQRMNGALEEPETAGENVVLSGRAPVSEMKDYGIEVASYTKGYGHLSCSLWGYEQCHRQEEVVEEIGYDIDGDVENTADSVFCTHGAGVVVKWDEADEMMHMQGTWGMGSTEMESRDPESRKGLRTADGLARSSAEGRNAGHSESTGKTGSTKKKDLTEEEELERIFEMTYGKRKERRIIPKREISHSENKTKIKPSVVKEEYLLVDGYNIIFAWDDLKALAKINMDSARQALIEILENYQGYRKCHVIAVFDAYRVKGGERRQEKHGSVDVVYTREAETADMYIEKTAHAKSRDFHVRVATSDRLEQLIITGSGAFKVSADEFRAEVQQADTEISKLIEAHNLRNRQQGGSRIVIPGKSE</sequence>
<name>A0A9D1STQ5_9FIRM</name>
<dbReference type="Pfam" id="PF05991">
    <property type="entry name" value="NYN_YacP"/>
    <property type="match status" value="1"/>
</dbReference>
<dbReference type="PROSITE" id="PS51722">
    <property type="entry name" value="G_TR_2"/>
    <property type="match status" value="1"/>
</dbReference>
<dbReference type="SUPFAM" id="SSF54980">
    <property type="entry name" value="EF-G C-terminal domain-like"/>
    <property type="match status" value="2"/>
</dbReference>
<dbReference type="Gene3D" id="3.30.70.870">
    <property type="entry name" value="Elongation Factor G (Translational Gtpase), domain 3"/>
    <property type="match status" value="1"/>
</dbReference>
<evidence type="ECO:0000256" key="2">
    <source>
        <dbReference type="ARBA" id="ARBA00022741"/>
    </source>
</evidence>
<dbReference type="SUPFAM" id="SSF52540">
    <property type="entry name" value="P-loop containing nucleoside triphosphate hydrolases"/>
    <property type="match status" value="1"/>
</dbReference>
<dbReference type="EMBL" id="DVOB01000041">
    <property type="protein sequence ID" value="HIU95453.1"/>
    <property type="molecule type" value="Genomic_DNA"/>
</dbReference>
<dbReference type="Pfam" id="PF22042">
    <property type="entry name" value="EF-G_D2"/>
    <property type="match status" value="1"/>
</dbReference>
<dbReference type="GO" id="GO:0032790">
    <property type="term" value="P:ribosome disassembly"/>
    <property type="evidence" value="ECO:0007669"/>
    <property type="project" value="TreeGrafter"/>
</dbReference>
<dbReference type="Gene3D" id="3.40.50.300">
    <property type="entry name" value="P-loop containing nucleotide triphosphate hydrolases"/>
    <property type="match status" value="1"/>
</dbReference>
<dbReference type="Pfam" id="PF03764">
    <property type="entry name" value="EFG_IV"/>
    <property type="match status" value="1"/>
</dbReference>
<reference evidence="8" key="1">
    <citation type="submission" date="2020-10" db="EMBL/GenBank/DDBJ databases">
        <authorList>
            <person name="Gilroy R."/>
        </authorList>
    </citation>
    <scope>NUCLEOTIDE SEQUENCE</scope>
    <source>
        <strain evidence="8">ChiSjej4B22-8349</strain>
    </source>
</reference>
<comment type="function">
    <text evidence="1">Abolishes the inhibitory effect of tetracyclin on protein synthesis by a non-covalent modification of the ribosomes.</text>
</comment>
<keyword evidence="4" id="KW-0342">GTP-binding</keyword>
<dbReference type="SUPFAM" id="SSF50447">
    <property type="entry name" value="Translation proteins"/>
    <property type="match status" value="1"/>
</dbReference>
<dbReference type="Pfam" id="PF00009">
    <property type="entry name" value="GTP_EFTU"/>
    <property type="match status" value="1"/>
</dbReference>
<dbReference type="GO" id="GO:0006412">
    <property type="term" value="P:translation"/>
    <property type="evidence" value="ECO:0007669"/>
    <property type="project" value="UniProtKB-KW"/>
</dbReference>
<dbReference type="CDD" id="cd03711">
    <property type="entry name" value="Tet_C"/>
    <property type="match status" value="1"/>
</dbReference>
<dbReference type="InterPro" id="IPR027417">
    <property type="entry name" value="P-loop_NTPase"/>
</dbReference>
<dbReference type="Gene3D" id="3.30.70.240">
    <property type="match status" value="1"/>
</dbReference>
<dbReference type="SMART" id="SM00889">
    <property type="entry name" value="EFG_IV"/>
    <property type="match status" value="1"/>
</dbReference>
<evidence type="ECO:0000256" key="3">
    <source>
        <dbReference type="ARBA" id="ARBA00022917"/>
    </source>
</evidence>
<dbReference type="InterPro" id="IPR035647">
    <property type="entry name" value="EFG_III/V"/>
</dbReference>
<accession>A0A9D1STQ5</accession>
<dbReference type="InterPro" id="IPR000795">
    <property type="entry name" value="T_Tr_GTP-bd_dom"/>
</dbReference>
<dbReference type="GO" id="GO:0046677">
    <property type="term" value="P:response to antibiotic"/>
    <property type="evidence" value="ECO:0007669"/>
    <property type="project" value="UniProtKB-KW"/>
</dbReference>
<dbReference type="Proteomes" id="UP000824130">
    <property type="component" value="Unassembled WGS sequence"/>
</dbReference>
<dbReference type="GO" id="GO:0003924">
    <property type="term" value="F:GTPase activity"/>
    <property type="evidence" value="ECO:0007669"/>
    <property type="project" value="InterPro"/>
</dbReference>
<keyword evidence="5" id="KW-0046">Antibiotic resistance</keyword>
<dbReference type="CDD" id="cd10912">
    <property type="entry name" value="PIN_YacP-like"/>
    <property type="match status" value="1"/>
</dbReference>
<organism evidence="8 9">
    <name type="scientific">Candidatus Allocopromorpha excrementipullorum</name>
    <dbReference type="NCBI Taxonomy" id="2840743"/>
    <lineage>
        <taxon>Bacteria</taxon>
        <taxon>Bacillati</taxon>
        <taxon>Bacillota</taxon>
        <taxon>Clostridia</taxon>
        <taxon>Eubacteriales</taxon>
        <taxon>Eubacteriaceae</taxon>
        <taxon>Eubacteriaceae incertae sedis</taxon>
        <taxon>Candidatus Allocopromorpha</taxon>
    </lineage>
</organism>
<dbReference type="InterPro" id="IPR009000">
    <property type="entry name" value="Transl_B-barrel_sf"/>
</dbReference>
<dbReference type="InterPro" id="IPR053905">
    <property type="entry name" value="EF-G-like_DII"/>
</dbReference>
<dbReference type="PANTHER" id="PTHR43261">
    <property type="entry name" value="TRANSLATION ELONGATION FACTOR G-RELATED"/>
    <property type="match status" value="1"/>
</dbReference>
<protein>
    <submittedName>
        <fullName evidence="8">TetM/TetW/TetO/TetS family tetracycline resistance ribosomal protection protein</fullName>
    </submittedName>
</protein>